<dbReference type="PROSITE" id="PS50110">
    <property type="entry name" value="RESPONSE_REGULATORY"/>
    <property type="match status" value="1"/>
</dbReference>
<proteinExistence type="predicted"/>
<organism evidence="5 6">
    <name type="scientific">Humidesulfovibrio mexicanus</name>
    <dbReference type="NCBI Taxonomy" id="147047"/>
    <lineage>
        <taxon>Bacteria</taxon>
        <taxon>Pseudomonadati</taxon>
        <taxon>Thermodesulfobacteriota</taxon>
        <taxon>Desulfovibrionia</taxon>
        <taxon>Desulfovibrionales</taxon>
        <taxon>Desulfovibrionaceae</taxon>
        <taxon>Humidesulfovibrio</taxon>
    </lineage>
</organism>
<feature type="modified residue" description="4-aspartylphosphate" evidence="3">
    <location>
        <position position="52"/>
    </location>
</feature>
<dbReference type="RefSeq" id="WP_089275224.1">
    <property type="nucleotide sequence ID" value="NZ_FZOC01000007.1"/>
</dbReference>
<dbReference type="PANTHER" id="PTHR44591:SF14">
    <property type="entry name" value="PROTEIN PILG"/>
    <property type="match status" value="1"/>
</dbReference>
<evidence type="ECO:0000256" key="3">
    <source>
        <dbReference type="PROSITE-ProRule" id="PRU00169"/>
    </source>
</evidence>
<dbReference type="InterPro" id="IPR050595">
    <property type="entry name" value="Bact_response_regulator"/>
</dbReference>
<dbReference type="SMART" id="SM00448">
    <property type="entry name" value="REC"/>
    <property type="match status" value="1"/>
</dbReference>
<dbReference type="PANTHER" id="PTHR44591">
    <property type="entry name" value="STRESS RESPONSE REGULATOR PROTEIN 1"/>
    <property type="match status" value="1"/>
</dbReference>
<protein>
    <submittedName>
        <fullName evidence="5">Response regulator receiver domain-containing protein</fullName>
    </submittedName>
</protein>
<keyword evidence="6" id="KW-1185">Reference proteome</keyword>
<reference evidence="5 6" key="1">
    <citation type="submission" date="2017-06" db="EMBL/GenBank/DDBJ databases">
        <authorList>
            <person name="Kim H.J."/>
            <person name="Triplett B.A."/>
        </authorList>
    </citation>
    <scope>NUCLEOTIDE SEQUENCE [LARGE SCALE GENOMIC DNA]</scope>
    <source>
        <strain evidence="5 6">DSM 13116</strain>
    </source>
</reference>
<sequence>MKVLLVDDEQDFRDTLAKRLARRGIEAETAPGAAEALAWLGRNPGADAVVLDVKMPGMDGIEALKHIAASYPGVAVLMLSGHAHVETAMKGLELGAFDYLMKPVDIEELVFKLQDACEHKALKGRA</sequence>
<keyword evidence="2" id="KW-0902">Two-component regulatory system</keyword>
<dbReference type="OrthoDB" id="9800029at2"/>
<dbReference type="Pfam" id="PF00072">
    <property type="entry name" value="Response_reg"/>
    <property type="match status" value="1"/>
</dbReference>
<dbReference type="SUPFAM" id="SSF52172">
    <property type="entry name" value="CheY-like"/>
    <property type="match status" value="1"/>
</dbReference>
<feature type="domain" description="Response regulatory" evidence="4">
    <location>
        <begin position="2"/>
        <end position="117"/>
    </location>
</feature>
<evidence type="ECO:0000256" key="1">
    <source>
        <dbReference type="ARBA" id="ARBA00022553"/>
    </source>
</evidence>
<name>A0A239CAS3_9BACT</name>
<evidence type="ECO:0000256" key="2">
    <source>
        <dbReference type="ARBA" id="ARBA00023012"/>
    </source>
</evidence>
<dbReference type="GO" id="GO:0000160">
    <property type="term" value="P:phosphorelay signal transduction system"/>
    <property type="evidence" value="ECO:0007669"/>
    <property type="project" value="UniProtKB-KW"/>
</dbReference>
<dbReference type="Proteomes" id="UP000198324">
    <property type="component" value="Unassembled WGS sequence"/>
</dbReference>
<evidence type="ECO:0000259" key="4">
    <source>
        <dbReference type="PROSITE" id="PS50110"/>
    </source>
</evidence>
<accession>A0A239CAS3</accession>
<evidence type="ECO:0000313" key="5">
    <source>
        <dbReference type="EMBL" id="SNS17002.1"/>
    </source>
</evidence>
<keyword evidence="1 3" id="KW-0597">Phosphoprotein</keyword>
<dbReference type="Gene3D" id="3.40.50.2300">
    <property type="match status" value="1"/>
</dbReference>
<dbReference type="InterPro" id="IPR001789">
    <property type="entry name" value="Sig_transdc_resp-reg_receiver"/>
</dbReference>
<dbReference type="InterPro" id="IPR011006">
    <property type="entry name" value="CheY-like_superfamily"/>
</dbReference>
<gene>
    <name evidence="5" type="ORF">SAMN04488503_3034</name>
</gene>
<dbReference type="EMBL" id="FZOC01000007">
    <property type="protein sequence ID" value="SNS17002.1"/>
    <property type="molecule type" value="Genomic_DNA"/>
</dbReference>
<evidence type="ECO:0000313" key="6">
    <source>
        <dbReference type="Proteomes" id="UP000198324"/>
    </source>
</evidence>
<dbReference type="AlphaFoldDB" id="A0A239CAS3"/>